<accession>A0A8J5VFW9</accession>
<evidence type="ECO:0000313" key="1">
    <source>
        <dbReference type="EMBL" id="KAG8065430.1"/>
    </source>
</evidence>
<sequence>MGSSFPYDRWDTLWKSCYLDDLLGDFFHLPRMDIDEDSPSVSFSGWPIRYRLASASTNLGTDCPTPTAWENGRRS</sequence>
<name>A0A8J5VFW9_ZIZPA</name>
<proteinExistence type="predicted"/>
<reference evidence="1" key="1">
    <citation type="journal article" date="2021" name="bioRxiv">
        <title>Whole Genome Assembly and Annotation of Northern Wild Rice, Zizania palustris L., Supports a Whole Genome Duplication in the Zizania Genus.</title>
        <authorList>
            <person name="Haas M."/>
            <person name="Kono T."/>
            <person name="Macchietto M."/>
            <person name="Millas R."/>
            <person name="McGilp L."/>
            <person name="Shao M."/>
            <person name="Duquette J."/>
            <person name="Hirsch C.N."/>
            <person name="Kimball J."/>
        </authorList>
    </citation>
    <scope>NUCLEOTIDE SEQUENCE</scope>
    <source>
        <tissue evidence="1">Fresh leaf tissue</tissue>
    </source>
</reference>
<dbReference type="AlphaFoldDB" id="A0A8J5VFW9"/>
<gene>
    <name evidence="1" type="ORF">GUJ93_ZPchr0004g39631</name>
</gene>
<reference evidence="1" key="2">
    <citation type="submission" date="2021-02" db="EMBL/GenBank/DDBJ databases">
        <authorList>
            <person name="Kimball J.A."/>
            <person name="Haas M.W."/>
            <person name="Macchietto M."/>
            <person name="Kono T."/>
            <person name="Duquette J."/>
            <person name="Shao M."/>
        </authorList>
    </citation>
    <scope>NUCLEOTIDE SEQUENCE</scope>
    <source>
        <tissue evidence="1">Fresh leaf tissue</tissue>
    </source>
</reference>
<comment type="caution">
    <text evidence="1">The sequence shown here is derived from an EMBL/GenBank/DDBJ whole genome shotgun (WGS) entry which is preliminary data.</text>
</comment>
<keyword evidence="2" id="KW-1185">Reference proteome</keyword>
<organism evidence="1 2">
    <name type="scientific">Zizania palustris</name>
    <name type="common">Northern wild rice</name>
    <dbReference type="NCBI Taxonomy" id="103762"/>
    <lineage>
        <taxon>Eukaryota</taxon>
        <taxon>Viridiplantae</taxon>
        <taxon>Streptophyta</taxon>
        <taxon>Embryophyta</taxon>
        <taxon>Tracheophyta</taxon>
        <taxon>Spermatophyta</taxon>
        <taxon>Magnoliopsida</taxon>
        <taxon>Liliopsida</taxon>
        <taxon>Poales</taxon>
        <taxon>Poaceae</taxon>
        <taxon>BOP clade</taxon>
        <taxon>Oryzoideae</taxon>
        <taxon>Oryzeae</taxon>
        <taxon>Zizaniinae</taxon>
        <taxon>Zizania</taxon>
    </lineage>
</organism>
<protein>
    <submittedName>
        <fullName evidence="1">Uncharacterized protein</fullName>
    </submittedName>
</protein>
<dbReference type="Proteomes" id="UP000729402">
    <property type="component" value="Unassembled WGS sequence"/>
</dbReference>
<dbReference type="EMBL" id="JAAALK010000285">
    <property type="protein sequence ID" value="KAG8065430.1"/>
    <property type="molecule type" value="Genomic_DNA"/>
</dbReference>
<evidence type="ECO:0000313" key="2">
    <source>
        <dbReference type="Proteomes" id="UP000729402"/>
    </source>
</evidence>